<feature type="active site" evidence="8">
    <location>
        <position position="419"/>
    </location>
</feature>
<dbReference type="HAMAP" id="MF_00473">
    <property type="entry name" value="G6P_isomerase"/>
    <property type="match status" value="1"/>
</dbReference>
<dbReference type="EC" id="5.3.1.9" evidence="8"/>
<evidence type="ECO:0000256" key="9">
    <source>
        <dbReference type="RuleBase" id="RU000612"/>
    </source>
</evidence>
<comment type="catalytic activity">
    <reaction evidence="7 8 9">
        <text>alpha-D-glucose 6-phosphate = beta-D-fructose 6-phosphate</text>
        <dbReference type="Rhea" id="RHEA:11816"/>
        <dbReference type="ChEBI" id="CHEBI:57634"/>
        <dbReference type="ChEBI" id="CHEBI:58225"/>
        <dbReference type="EC" id="5.3.1.9"/>
    </reaction>
</comment>
<dbReference type="GO" id="GO:0097367">
    <property type="term" value="F:carbohydrate derivative binding"/>
    <property type="evidence" value="ECO:0007669"/>
    <property type="project" value="InterPro"/>
</dbReference>
<dbReference type="GO" id="GO:0004347">
    <property type="term" value="F:glucose-6-phosphate isomerase activity"/>
    <property type="evidence" value="ECO:0007669"/>
    <property type="project" value="UniProtKB-UniRule"/>
</dbReference>
<dbReference type="InterPro" id="IPR001672">
    <property type="entry name" value="G6P_Isomerase"/>
</dbReference>
<evidence type="ECO:0000313" key="10">
    <source>
        <dbReference type="EMBL" id="CBY92018.1"/>
    </source>
</evidence>
<dbReference type="InterPro" id="IPR035476">
    <property type="entry name" value="SIS_PGI_1"/>
</dbReference>
<dbReference type="EMBL" id="FR773153">
    <property type="protein sequence ID" value="CBY92018.1"/>
    <property type="molecule type" value="Genomic_DNA"/>
</dbReference>
<comment type="caution">
    <text evidence="8">Lacks conserved residue(s) required for the propagation of feature annotation.</text>
</comment>
<gene>
    <name evidence="8 10" type="primary">pgi</name>
    <name evidence="10" type="ordered locus">HF1_00100</name>
</gene>
<dbReference type="PROSITE" id="PS51463">
    <property type="entry name" value="P_GLUCOSE_ISOMERASE_3"/>
    <property type="match status" value="1"/>
</dbReference>
<proteinExistence type="inferred from homology"/>
<dbReference type="PRINTS" id="PR00662">
    <property type="entry name" value="G6PISOMERASE"/>
</dbReference>
<dbReference type="InterPro" id="IPR035482">
    <property type="entry name" value="SIS_PGI_2"/>
</dbReference>
<dbReference type="Proteomes" id="UP000008637">
    <property type="component" value="Chromosome"/>
</dbReference>
<dbReference type="FunFam" id="3.40.50.10490:FF:000016">
    <property type="entry name" value="Glucose-6-phosphate isomerase"/>
    <property type="match status" value="1"/>
</dbReference>
<reference evidence="10 11" key="1">
    <citation type="journal article" date="2011" name="J. Bacteriol.">
        <title>Complete genome sequence of Mycoplasma haemofelis, a hemotropic mycoplasma.</title>
        <authorList>
            <person name="Barker E.N."/>
            <person name="Helps C.R."/>
            <person name="Peters I.R."/>
            <person name="Darby A.C."/>
            <person name="Radford A.D."/>
            <person name="Tasker S."/>
        </authorList>
    </citation>
    <scope>NUCLEOTIDE SEQUENCE [LARGE SCALE GENOMIC DNA]</scope>
    <source>
        <strain evidence="10 11">Langford 1</strain>
    </source>
</reference>
<comment type="pathway">
    <text evidence="1 8 9">Carbohydrate degradation; glycolysis; D-glyceraldehyde 3-phosphate and glycerone phosphate from D-glucose: step 2/4.</text>
</comment>
<evidence type="ECO:0000256" key="2">
    <source>
        <dbReference type="ARBA" id="ARBA00006604"/>
    </source>
</evidence>
<comment type="pathway">
    <text evidence="8">Carbohydrate biosynthesis; gluconeogenesis.</text>
</comment>
<keyword evidence="3 8" id="KW-0312">Gluconeogenesis</keyword>
<dbReference type="GO" id="GO:0006094">
    <property type="term" value="P:gluconeogenesis"/>
    <property type="evidence" value="ECO:0007669"/>
    <property type="project" value="UniProtKB-UniRule"/>
</dbReference>
<dbReference type="UniPathway" id="UPA00138"/>
<dbReference type="InterPro" id="IPR046348">
    <property type="entry name" value="SIS_dom_sf"/>
</dbReference>
<dbReference type="GO" id="GO:0005829">
    <property type="term" value="C:cytosol"/>
    <property type="evidence" value="ECO:0007669"/>
    <property type="project" value="TreeGrafter"/>
</dbReference>
<dbReference type="GO" id="GO:0006096">
    <property type="term" value="P:glycolytic process"/>
    <property type="evidence" value="ECO:0007669"/>
    <property type="project" value="UniProtKB-UniRule"/>
</dbReference>
<dbReference type="CDD" id="cd05015">
    <property type="entry name" value="SIS_PGI_1"/>
    <property type="match status" value="1"/>
</dbReference>
<keyword evidence="6 8" id="KW-0413">Isomerase</keyword>
<dbReference type="Gene3D" id="3.40.50.10490">
    <property type="entry name" value="Glucose-6-phosphate isomerase like protein, domain 1"/>
    <property type="match status" value="2"/>
</dbReference>
<feature type="active site" description="Proton donor" evidence="8">
    <location>
        <position position="282"/>
    </location>
</feature>
<dbReference type="PROSITE" id="PS00765">
    <property type="entry name" value="P_GLUCOSE_ISOMERASE_1"/>
    <property type="match status" value="1"/>
</dbReference>
<protein>
    <recommendedName>
        <fullName evidence="8">Glucose-6-phosphate isomerase</fullName>
        <shortName evidence="8">GPI</shortName>
        <ecNumber evidence="8">5.3.1.9</ecNumber>
    </recommendedName>
    <alternativeName>
        <fullName evidence="8">Phosphoglucose isomerase</fullName>
        <shortName evidence="8">PGI</shortName>
    </alternativeName>
    <alternativeName>
        <fullName evidence="8">Phosphohexose isomerase</fullName>
        <shortName evidence="8">PHI</shortName>
    </alternativeName>
</protein>
<dbReference type="PROSITE" id="PS00174">
    <property type="entry name" value="P_GLUCOSE_ISOMERASE_2"/>
    <property type="match status" value="1"/>
</dbReference>
<dbReference type="AlphaFoldDB" id="E8ZGI8"/>
<dbReference type="NCBIfam" id="NF010697">
    <property type="entry name" value="PRK14097.1"/>
    <property type="match status" value="1"/>
</dbReference>
<sequence length="429" mass="48211">MTLKFKTDFLLDSTKDLIVDKYKDRIKEIFSLVSSKKALGSEMTGWIDWVNKDHSKLIDDVTSIRSEWLNNGVETVVIVGTGGSYIGCRAALNFVNNGFKKNNFEFVFVPSFSERYLGELLDSLKSKKFGIVVISKSGTTLESSVAFRFLRDLLFSKEGENYGKYIIAVTDRSKGVLRSLADKRGIRSFIIEDDIGGRYSALTSVGLVPMILSGIDVKRVLSGAKKSCEENFVGEIGDNSAALYACIRHFLFEDKQKVYECIASYDPQLDFTLEKIKQLFAESEGKKGKGLMPVLLNFTPDLHSVGQLLQDGYKAFFTTIVLVSKPKYDLCISKSQFENDDGLDWLLGKSLKEINGCACNGTLDAHSNVGKINNLVIELESWEPEVFGYFYFWLCLVAMFSSYLFEVNPFDQPGVEAYKKRMFDLLGKN</sequence>
<evidence type="ECO:0000256" key="3">
    <source>
        <dbReference type="ARBA" id="ARBA00022432"/>
    </source>
</evidence>
<keyword evidence="4 8" id="KW-0963">Cytoplasm</keyword>
<comment type="function">
    <text evidence="8">Catalyzes the reversible isomerization of glucose-6-phosphate to fructose-6-phosphate.</text>
</comment>
<comment type="subcellular location">
    <subcellularLocation>
        <location evidence="8">Cytoplasm</location>
    </subcellularLocation>
</comment>
<dbReference type="Pfam" id="PF00342">
    <property type="entry name" value="PGI"/>
    <property type="match status" value="1"/>
</dbReference>
<evidence type="ECO:0000256" key="5">
    <source>
        <dbReference type="ARBA" id="ARBA00023152"/>
    </source>
</evidence>
<name>E8ZGI8_MYCHL</name>
<dbReference type="PANTHER" id="PTHR11469">
    <property type="entry name" value="GLUCOSE-6-PHOSPHATE ISOMERASE"/>
    <property type="match status" value="1"/>
</dbReference>
<dbReference type="SUPFAM" id="SSF53697">
    <property type="entry name" value="SIS domain"/>
    <property type="match status" value="1"/>
</dbReference>
<comment type="similarity">
    <text evidence="2 8 9">Belongs to the GPI family.</text>
</comment>
<evidence type="ECO:0000256" key="7">
    <source>
        <dbReference type="ARBA" id="ARBA00029321"/>
    </source>
</evidence>
<keyword evidence="11" id="KW-1185">Reference proteome</keyword>
<dbReference type="UniPathway" id="UPA00109">
    <property type="reaction ID" value="UER00181"/>
</dbReference>
<dbReference type="InterPro" id="IPR018189">
    <property type="entry name" value="Phosphoglucose_isomerase_CS"/>
</dbReference>
<organism evidence="10 11">
    <name type="scientific">Mycoplasma haemofelis (strain Langford 1)</name>
    <name type="common">Haemobartonella felis</name>
    <dbReference type="NCBI Taxonomy" id="941640"/>
    <lineage>
        <taxon>Bacteria</taxon>
        <taxon>Bacillati</taxon>
        <taxon>Mycoplasmatota</taxon>
        <taxon>Mollicutes</taxon>
        <taxon>Mycoplasmataceae</taxon>
        <taxon>Mycoplasma</taxon>
    </lineage>
</organism>
<evidence type="ECO:0000256" key="4">
    <source>
        <dbReference type="ARBA" id="ARBA00022490"/>
    </source>
</evidence>
<dbReference type="PANTHER" id="PTHR11469:SF1">
    <property type="entry name" value="GLUCOSE-6-PHOSPHATE ISOMERASE"/>
    <property type="match status" value="1"/>
</dbReference>
<keyword evidence="5 8" id="KW-0324">Glycolysis</keyword>
<evidence type="ECO:0000256" key="6">
    <source>
        <dbReference type="ARBA" id="ARBA00023235"/>
    </source>
</evidence>
<accession>E8ZGI8</accession>
<evidence type="ECO:0000256" key="8">
    <source>
        <dbReference type="HAMAP-Rule" id="MF_00473"/>
    </source>
</evidence>
<evidence type="ECO:0000313" key="11">
    <source>
        <dbReference type="Proteomes" id="UP000008637"/>
    </source>
</evidence>
<dbReference type="HOGENOM" id="CLU_037303_0_1_14"/>
<dbReference type="GO" id="GO:0051156">
    <property type="term" value="P:glucose 6-phosphate metabolic process"/>
    <property type="evidence" value="ECO:0007669"/>
    <property type="project" value="TreeGrafter"/>
</dbReference>
<evidence type="ECO:0000256" key="1">
    <source>
        <dbReference type="ARBA" id="ARBA00004926"/>
    </source>
</evidence>
<dbReference type="GO" id="GO:0048029">
    <property type="term" value="F:monosaccharide binding"/>
    <property type="evidence" value="ECO:0007669"/>
    <property type="project" value="TreeGrafter"/>
</dbReference>
<dbReference type="OrthoDB" id="140919at2"/>
<dbReference type="CDD" id="cd05016">
    <property type="entry name" value="SIS_PGI_2"/>
    <property type="match status" value="1"/>
</dbReference>
<dbReference type="KEGG" id="mha:HF1_00100"/>